<dbReference type="RefSeq" id="WP_084857021.1">
    <property type="nucleotide sequence ID" value="NZ_JAOTEI010000113.1"/>
</dbReference>
<dbReference type="NCBIfam" id="TIGR02532">
    <property type="entry name" value="IV_pilin_GFxxxE"/>
    <property type="match status" value="1"/>
</dbReference>
<gene>
    <name evidence="2" type="ORF">B7H17_14335</name>
</gene>
<evidence type="ECO:0000313" key="3">
    <source>
        <dbReference type="Proteomes" id="UP000193675"/>
    </source>
</evidence>
<dbReference type="InterPro" id="IPR045584">
    <property type="entry name" value="Pilin-like"/>
</dbReference>
<dbReference type="Gene3D" id="3.30.700.10">
    <property type="entry name" value="Glycoprotein, Type 4 Pilin"/>
    <property type="match status" value="1"/>
</dbReference>
<dbReference type="EMBL" id="NBWC01000018">
    <property type="protein sequence ID" value="ORL63495.1"/>
    <property type="molecule type" value="Genomic_DNA"/>
</dbReference>
<name>A0A1X0ZUU6_PSEPU</name>
<dbReference type="AlphaFoldDB" id="A0A1X0ZUU6"/>
<protein>
    <submittedName>
        <fullName evidence="2">Pilus assembly protein PilE</fullName>
    </submittedName>
</protein>
<dbReference type="Proteomes" id="UP000193675">
    <property type="component" value="Unassembled WGS sequence"/>
</dbReference>
<keyword evidence="1" id="KW-0812">Transmembrane</keyword>
<sequence>MQRGLSLIELLIVVAVSGILAAIAYPSYSDQLRRAARSEVVGLLQDAALRLERHRARTGQYAGSDPQLPPLPAGTRYYSVQVQRDDDSFRLLARRQPDGLMADDHCGDYQLDHAGARDNPGAGAGATAEGCWGY</sequence>
<accession>A0A1X0ZUU6</accession>
<dbReference type="SUPFAM" id="SSF54523">
    <property type="entry name" value="Pili subunits"/>
    <property type="match status" value="1"/>
</dbReference>
<proteinExistence type="predicted"/>
<dbReference type="OrthoDB" id="5296638at2"/>
<dbReference type="Pfam" id="PF07963">
    <property type="entry name" value="N_methyl"/>
    <property type="match status" value="1"/>
</dbReference>
<evidence type="ECO:0000256" key="1">
    <source>
        <dbReference type="SAM" id="Phobius"/>
    </source>
</evidence>
<keyword evidence="1" id="KW-0472">Membrane</keyword>
<dbReference type="PROSITE" id="PS00409">
    <property type="entry name" value="PROKAR_NTER_METHYL"/>
    <property type="match status" value="1"/>
</dbReference>
<evidence type="ECO:0000313" key="2">
    <source>
        <dbReference type="EMBL" id="ORL63495.1"/>
    </source>
</evidence>
<dbReference type="InterPro" id="IPR031982">
    <property type="entry name" value="PilE-like"/>
</dbReference>
<dbReference type="InterPro" id="IPR012902">
    <property type="entry name" value="N_methyl_site"/>
</dbReference>
<reference evidence="2 3" key="1">
    <citation type="submission" date="2017-04" db="EMBL/GenBank/DDBJ databases">
        <title>Presence of VIM-2 positive Pseudomonas species in chickens and their surrounding environment.</title>
        <authorList>
            <person name="Zhang R."/>
        </authorList>
    </citation>
    <scope>NUCLEOTIDE SEQUENCE [LARGE SCALE GENOMIC DNA]</scope>
    <source>
        <strain evidence="2 3">DZ-C18</strain>
    </source>
</reference>
<feature type="transmembrane region" description="Helical" evidence="1">
    <location>
        <begin position="6"/>
        <end position="28"/>
    </location>
</feature>
<organism evidence="2 3">
    <name type="scientific">Pseudomonas putida</name>
    <name type="common">Arthrobacter siderocapsulatus</name>
    <dbReference type="NCBI Taxonomy" id="303"/>
    <lineage>
        <taxon>Bacteria</taxon>
        <taxon>Pseudomonadati</taxon>
        <taxon>Pseudomonadota</taxon>
        <taxon>Gammaproteobacteria</taxon>
        <taxon>Pseudomonadales</taxon>
        <taxon>Pseudomonadaceae</taxon>
        <taxon>Pseudomonas</taxon>
    </lineage>
</organism>
<comment type="caution">
    <text evidence="2">The sequence shown here is derived from an EMBL/GenBank/DDBJ whole genome shotgun (WGS) entry which is preliminary data.</text>
</comment>
<dbReference type="Pfam" id="PF16732">
    <property type="entry name" value="ComP_DUS"/>
    <property type="match status" value="1"/>
</dbReference>
<dbReference type="GO" id="GO:0043683">
    <property type="term" value="P:type IV pilus assembly"/>
    <property type="evidence" value="ECO:0007669"/>
    <property type="project" value="InterPro"/>
</dbReference>
<keyword evidence="1" id="KW-1133">Transmembrane helix</keyword>